<keyword evidence="1 3" id="KW-0597">Phosphoprotein</keyword>
<evidence type="ECO:0000256" key="2">
    <source>
        <dbReference type="ARBA" id="ARBA00023125"/>
    </source>
</evidence>
<evidence type="ECO:0000313" key="7">
    <source>
        <dbReference type="Proteomes" id="UP001228581"/>
    </source>
</evidence>
<organism evidence="6 7">
    <name type="scientific">Xanthocytophaga flava</name>
    <dbReference type="NCBI Taxonomy" id="3048013"/>
    <lineage>
        <taxon>Bacteria</taxon>
        <taxon>Pseudomonadati</taxon>
        <taxon>Bacteroidota</taxon>
        <taxon>Cytophagia</taxon>
        <taxon>Cytophagales</taxon>
        <taxon>Rhodocytophagaceae</taxon>
        <taxon>Xanthocytophaga</taxon>
    </lineage>
</organism>
<evidence type="ECO:0000256" key="3">
    <source>
        <dbReference type="PROSITE-ProRule" id="PRU00169"/>
    </source>
</evidence>
<name>A0ABT7CX32_9BACT</name>
<dbReference type="Gene3D" id="3.40.50.2300">
    <property type="match status" value="1"/>
</dbReference>
<dbReference type="SUPFAM" id="SSF52172">
    <property type="entry name" value="CheY-like"/>
    <property type="match status" value="1"/>
</dbReference>
<dbReference type="SMART" id="SM00421">
    <property type="entry name" value="HTH_LUXR"/>
    <property type="match status" value="1"/>
</dbReference>
<feature type="modified residue" description="4-aspartylphosphate" evidence="3">
    <location>
        <position position="54"/>
    </location>
</feature>
<evidence type="ECO:0000313" key="6">
    <source>
        <dbReference type="EMBL" id="MDJ1498334.1"/>
    </source>
</evidence>
<evidence type="ECO:0000259" key="5">
    <source>
        <dbReference type="PROSITE" id="PS50110"/>
    </source>
</evidence>
<dbReference type="PROSITE" id="PS00622">
    <property type="entry name" value="HTH_LUXR_1"/>
    <property type="match status" value="1"/>
</dbReference>
<dbReference type="Pfam" id="PF00196">
    <property type="entry name" value="GerE"/>
    <property type="match status" value="1"/>
</dbReference>
<dbReference type="InterPro" id="IPR001789">
    <property type="entry name" value="Sig_transdc_resp-reg_receiver"/>
</dbReference>
<dbReference type="InterPro" id="IPR000792">
    <property type="entry name" value="Tscrpt_reg_LuxR_C"/>
</dbReference>
<evidence type="ECO:0000259" key="4">
    <source>
        <dbReference type="PROSITE" id="PS50043"/>
    </source>
</evidence>
<dbReference type="Pfam" id="PF00072">
    <property type="entry name" value="Response_reg"/>
    <property type="match status" value="1"/>
</dbReference>
<dbReference type="PRINTS" id="PR00038">
    <property type="entry name" value="HTHLUXR"/>
</dbReference>
<dbReference type="InterPro" id="IPR036388">
    <property type="entry name" value="WH-like_DNA-bd_sf"/>
</dbReference>
<dbReference type="SUPFAM" id="SSF46894">
    <property type="entry name" value="C-terminal effector domain of the bipartite response regulators"/>
    <property type="match status" value="1"/>
</dbReference>
<dbReference type="Gene3D" id="1.10.10.10">
    <property type="entry name" value="Winged helix-like DNA-binding domain superfamily/Winged helix DNA-binding domain"/>
    <property type="match status" value="1"/>
</dbReference>
<comment type="caution">
    <text evidence="6">The sequence shown here is derived from an EMBL/GenBank/DDBJ whole genome shotgun (WGS) entry which is preliminary data.</text>
</comment>
<sequence>MIRTYLVDDHNLFCEGIDRILTQSGQFHVLQKFYNGASLLEKVQEWEVDLLIMDIEMPLINGLDIIKRVKLYNQQVKIALLTMHEEQAYIQEAYLLGADAYLNKSMETQALIGSLLTVCTGKKVFPRFTLFEKENNLLSKREEEILKLIARGKTSATIAEALQISELTVKTHRRNMMRKLQANNTSEMITKAIEKGII</sequence>
<proteinExistence type="predicted"/>
<evidence type="ECO:0000256" key="1">
    <source>
        <dbReference type="ARBA" id="ARBA00022553"/>
    </source>
</evidence>
<feature type="domain" description="HTH luxR-type" evidence="4">
    <location>
        <begin position="132"/>
        <end position="196"/>
    </location>
</feature>
<dbReference type="RefSeq" id="WP_314004676.1">
    <property type="nucleotide sequence ID" value="NZ_JASJOR010000046.1"/>
</dbReference>
<dbReference type="Proteomes" id="UP001228581">
    <property type="component" value="Unassembled WGS sequence"/>
</dbReference>
<dbReference type="InterPro" id="IPR058245">
    <property type="entry name" value="NreC/VraR/RcsB-like_REC"/>
</dbReference>
<dbReference type="PROSITE" id="PS50043">
    <property type="entry name" value="HTH_LUXR_2"/>
    <property type="match status" value="1"/>
</dbReference>
<feature type="domain" description="Response regulatory" evidence="5">
    <location>
        <begin position="3"/>
        <end position="119"/>
    </location>
</feature>
<reference evidence="6 7" key="1">
    <citation type="submission" date="2023-05" db="EMBL/GenBank/DDBJ databases">
        <authorList>
            <person name="Zhang X."/>
        </authorList>
    </citation>
    <scope>NUCLEOTIDE SEQUENCE [LARGE SCALE GENOMIC DNA]</scope>
    <source>
        <strain evidence="6 7">DM2B3-1</strain>
    </source>
</reference>
<dbReference type="EMBL" id="JASJOT010000044">
    <property type="protein sequence ID" value="MDJ1498334.1"/>
    <property type="molecule type" value="Genomic_DNA"/>
</dbReference>
<gene>
    <name evidence="6" type="ORF">QNI19_35700</name>
</gene>
<dbReference type="PROSITE" id="PS50110">
    <property type="entry name" value="RESPONSE_REGULATORY"/>
    <property type="match status" value="1"/>
</dbReference>
<keyword evidence="2" id="KW-0238">DNA-binding</keyword>
<dbReference type="SMART" id="SM00448">
    <property type="entry name" value="REC"/>
    <property type="match status" value="1"/>
</dbReference>
<keyword evidence="7" id="KW-1185">Reference proteome</keyword>
<protein>
    <submittedName>
        <fullName evidence="6">Response regulator transcription factor</fullName>
    </submittedName>
</protein>
<accession>A0ABT7CX32</accession>
<dbReference type="InterPro" id="IPR016032">
    <property type="entry name" value="Sig_transdc_resp-reg_C-effctor"/>
</dbReference>
<dbReference type="PANTHER" id="PTHR43214">
    <property type="entry name" value="TWO-COMPONENT RESPONSE REGULATOR"/>
    <property type="match status" value="1"/>
</dbReference>
<dbReference type="CDD" id="cd17535">
    <property type="entry name" value="REC_NarL-like"/>
    <property type="match status" value="1"/>
</dbReference>
<dbReference type="InterPro" id="IPR011006">
    <property type="entry name" value="CheY-like_superfamily"/>
</dbReference>
<dbReference type="CDD" id="cd06170">
    <property type="entry name" value="LuxR_C_like"/>
    <property type="match status" value="1"/>
</dbReference>
<dbReference type="InterPro" id="IPR039420">
    <property type="entry name" value="WalR-like"/>
</dbReference>